<keyword evidence="5" id="KW-1185">Reference proteome</keyword>
<keyword evidence="3" id="KW-0012">Acyltransferase</keyword>
<evidence type="ECO:0000313" key="5">
    <source>
        <dbReference type="Proteomes" id="UP001154282"/>
    </source>
</evidence>
<keyword evidence="2" id="KW-0808">Transferase</keyword>
<comment type="similarity">
    <text evidence="1">Belongs to the plant acyltransferase family.</text>
</comment>
<accession>A0AAV0QVL3</accession>
<dbReference type="PANTHER" id="PTHR31623:SF28">
    <property type="entry name" value="BAHD ACYLTRANSFERASE"/>
    <property type="match status" value="1"/>
</dbReference>
<dbReference type="Proteomes" id="UP001154282">
    <property type="component" value="Unassembled WGS sequence"/>
</dbReference>
<comment type="caution">
    <text evidence="4">The sequence shown here is derived from an EMBL/GenBank/DDBJ whole genome shotgun (WGS) entry which is preliminary data.</text>
</comment>
<evidence type="ECO:0000256" key="3">
    <source>
        <dbReference type="ARBA" id="ARBA00023315"/>
    </source>
</evidence>
<dbReference type="PANTHER" id="PTHR31623">
    <property type="entry name" value="F21J9.9"/>
    <property type="match status" value="1"/>
</dbReference>
<reference evidence="4" key="1">
    <citation type="submission" date="2022-08" db="EMBL/GenBank/DDBJ databases">
        <authorList>
            <person name="Gutierrez-Valencia J."/>
        </authorList>
    </citation>
    <scope>NUCLEOTIDE SEQUENCE</scope>
</reference>
<organism evidence="4 5">
    <name type="scientific">Linum tenue</name>
    <dbReference type="NCBI Taxonomy" id="586396"/>
    <lineage>
        <taxon>Eukaryota</taxon>
        <taxon>Viridiplantae</taxon>
        <taxon>Streptophyta</taxon>
        <taxon>Embryophyta</taxon>
        <taxon>Tracheophyta</taxon>
        <taxon>Spermatophyta</taxon>
        <taxon>Magnoliopsida</taxon>
        <taxon>eudicotyledons</taxon>
        <taxon>Gunneridae</taxon>
        <taxon>Pentapetalae</taxon>
        <taxon>rosids</taxon>
        <taxon>fabids</taxon>
        <taxon>Malpighiales</taxon>
        <taxon>Linaceae</taxon>
        <taxon>Linum</taxon>
    </lineage>
</organism>
<gene>
    <name evidence="4" type="ORF">LITE_LOCUS45178</name>
</gene>
<dbReference type="GO" id="GO:0016746">
    <property type="term" value="F:acyltransferase activity"/>
    <property type="evidence" value="ECO:0007669"/>
    <property type="project" value="UniProtKB-KW"/>
</dbReference>
<dbReference type="EMBL" id="CAMGYJ010000010">
    <property type="protein sequence ID" value="CAI0549520.1"/>
    <property type="molecule type" value="Genomic_DNA"/>
</dbReference>
<dbReference type="InterPro" id="IPR023213">
    <property type="entry name" value="CAT-like_dom_sf"/>
</dbReference>
<name>A0AAV0QVL3_9ROSI</name>
<protein>
    <submittedName>
        <fullName evidence="4">Uncharacterized protein</fullName>
    </submittedName>
</protein>
<feature type="non-terminal residue" evidence="4">
    <location>
        <position position="1"/>
    </location>
</feature>
<dbReference type="Gene3D" id="3.30.559.10">
    <property type="entry name" value="Chloramphenicol acetyltransferase-like domain"/>
    <property type="match status" value="1"/>
</dbReference>
<evidence type="ECO:0000313" key="4">
    <source>
        <dbReference type="EMBL" id="CAI0549520.1"/>
    </source>
</evidence>
<dbReference type="Pfam" id="PF02458">
    <property type="entry name" value="Transferase"/>
    <property type="match status" value="1"/>
</dbReference>
<dbReference type="AlphaFoldDB" id="A0AAV0QVL3"/>
<sequence length="244" mass="26408">HLRTHNFTILDQTAPHCYVPLCLFYPNTSSSTQQRSLLTESLKGSLAKTLNVYYPLAGRYRDAFAVDCNDAGAEFVNARVVAGSMSDVVLQAPDDDVLVPLLLCRPRGRHVDSEGELVLLAVHVSFFDGCGGVSIGVCVWHGLADACTLACFLATWSGFAMQDSGGRTVREGDGDTAVVEDCTVVFPPADLSVHGECMERFRAAVATPGTRTKRFVFEGGKIAALRRGIEESSWRQPLVAEPKI</sequence>
<evidence type="ECO:0000256" key="1">
    <source>
        <dbReference type="ARBA" id="ARBA00009861"/>
    </source>
</evidence>
<evidence type="ECO:0000256" key="2">
    <source>
        <dbReference type="ARBA" id="ARBA00022679"/>
    </source>
</evidence>
<proteinExistence type="inferred from homology"/>